<sequence>MAKRAKKALRKIKTDLLKLEASLTDNSSQDPQNIKSESDMHINELNIQDENNLLQNIELVTNMSVNEPNLQNNNNLLQNIN</sequence>
<dbReference type="Proteomes" id="UP000439903">
    <property type="component" value="Unassembled WGS sequence"/>
</dbReference>
<proteinExistence type="predicted"/>
<name>A0A8H4AYD9_GIGMA</name>
<gene>
    <name evidence="1" type="ORF">F8M41_003306</name>
</gene>
<dbReference type="AlphaFoldDB" id="A0A8H4AYD9"/>
<accession>A0A8H4AYD9</accession>
<reference evidence="1 2" key="1">
    <citation type="journal article" date="2019" name="Environ. Microbiol.">
        <title>At the nexus of three kingdoms: the genome of the mycorrhizal fungus Gigaspora margarita provides insights into plant, endobacterial and fungal interactions.</title>
        <authorList>
            <person name="Venice F."/>
            <person name="Ghignone S."/>
            <person name="Salvioli di Fossalunga A."/>
            <person name="Amselem J."/>
            <person name="Novero M."/>
            <person name="Xianan X."/>
            <person name="Sedzielewska Toro K."/>
            <person name="Morin E."/>
            <person name="Lipzen A."/>
            <person name="Grigoriev I.V."/>
            <person name="Henrissat B."/>
            <person name="Martin F.M."/>
            <person name="Bonfante P."/>
        </authorList>
    </citation>
    <scope>NUCLEOTIDE SEQUENCE [LARGE SCALE GENOMIC DNA]</scope>
    <source>
        <strain evidence="1 2">BEG34</strain>
    </source>
</reference>
<comment type="caution">
    <text evidence="1">The sequence shown here is derived from an EMBL/GenBank/DDBJ whole genome shotgun (WGS) entry which is preliminary data.</text>
</comment>
<protein>
    <submittedName>
        <fullName evidence="1">Uncharacterized protein</fullName>
    </submittedName>
</protein>
<keyword evidence="2" id="KW-1185">Reference proteome</keyword>
<dbReference type="EMBL" id="WTPW01000130">
    <property type="protein sequence ID" value="KAF0543816.1"/>
    <property type="molecule type" value="Genomic_DNA"/>
</dbReference>
<evidence type="ECO:0000313" key="2">
    <source>
        <dbReference type="Proteomes" id="UP000439903"/>
    </source>
</evidence>
<evidence type="ECO:0000313" key="1">
    <source>
        <dbReference type="EMBL" id="KAF0543816.1"/>
    </source>
</evidence>
<organism evidence="1 2">
    <name type="scientific">Gigaspora margarita</name>
    <dbReference type="NCBI Taxonomy" id="4874"/>
    <lineage>
        <taxon>Eukaryota</taxon>
        <taxon>Fungi</taxon>
        <taxon>Fungi incertae sedis</taxon>
        <taxon>Mucoromycota</taxon>
        <taxon>Glomeromycotina</taxon>
        <taxon>Glomeromycetes</taxon>
        <taxon>Diversisporales</taxon>
        <taxon>Gigasporaceae</taxon>
        <taxon>Gigaspora</taxon>
    </lineage>
</organism>